<sequence>MSEKKRVVCTDYTFPNLDIEKAVLEEQGYKLEAHQCRSEEEVCSVVKNADAVLVQFAPFGPQAVNAVNPGTTVVRYGVGYDNIDVLSGHEHGLKLAYVPDYCTNEVADHTASLLLMCLRKNVAFDQSIRDGYWRAVEVGGELKPFEETTVGFFGFGRIGKAVLDRLKPFGFHFLVCDPLMTERQAESLGVTLSSSDEFWSSADAYTLHAPATEETIKIINKQTMAKMKSGALVVNTARGELVDEAALAEALQTRSIGGAALDVFGKEPMSFASPLLKAPNLVLTPHSAWYSTQSMQRLQRLAAEEIVRGLKGQTLRCPIRKH</sequence>
<dbReference type="SUPFAM" id="SSF51735">
    <property type="entry name" value="NAD(P)-binding Rossmann-fold domains"/>
    <property type="match status" value="1"/>
</dbReference>
<dbReference type="EC" id="1.1.1.95" evidence="7"/>
<dbReference type="RefSeq" id="WP_022613687.1">
    <property type="nucleotide sequence ID" value="NZ_LK391965.1"/>
</dbReference>
<dbReference type="PROSITE" id="PS00671">
    <property type="entry name" value="D_2_HYDROXYACID_DH_3"/>
    <property type="match status" value="1"/>
</dbReference>
<feature type="domain" description="D-isomer specific 2-hydroxyacid dehydrogenase catalytic" evidence="5">
    <location>
        <begin position="20"/>
        <end position="316"/>
    </location>
</feature>
<dbReference type="Proteomes" id="UP000018211">
    <property type="component" value="Unassembled WGS sequence"/>
</dbReference>
<dbReference type="InterPro" id="IPR006140">
    <property type="entry name" value="D-isomer_DH_NAD-bd"/>
</dbReference>
<dbReference type="InterPro" id="IPR029753">
    <property type="entry name" value="D-isomer_DH_CS"/>
</dbReference>
<dbReference type="InterPro" id="IPR050418">
    <property type="entry name" value="D-iso_2-hydroxyacid_DH_PdxB"/>
</dbReference>
<protein>
    <submittedName>
        <fullName evidence="7">D-3-phosphoglycerate dehydrogenase</fullName>
        <ecNumber evidence="7">1.1.1.95</ecNumber>
    </submittedName>
</protein>
<dbReference type="InterPro" id="IPR006139">
    <property type="entry name" value="D-isomer_2_OHA_DH_cat_dom"/>
</dbReference>
<dbReference type="Pfam" id="PF02826">
    <property type="entry name" value="2-Hacid_dh_C"/>
    <property type="match status" value="1"/>
</dbReference>
<comment type="similarity">
    <text evidence="1 4">Belongs to the D-isomer specific 2-hydroxyacid dehydrogenase family.</text>
</comment>
<dbReference type="EMBL" id="CAOF01000180">
    <property type="protein sequence ID" value="CCO49622.1"/>
    <property type="molecule type" value="Genomic_DNA"/>
</dbReference>
<accession>A0AAV2VZ01</accession>
<feature type="domain" description="D-isomer specific 2-hydroxyacid dehydrogenase NAD-binding" evidence="6">
    <location>
        <begin position="112"/>
        <end position="288"/>
    </location>
</feature>
<dbReference type="GO" id="GO:0051287">
    <property type="term" value="F:NAD binding"/>
    <property type="evidence" value="ECO:0007669"/>
    <property type="project" value="InterPro"/>
</dbReference>
<keyword evidence="3" id="KW-0520">NAD</keyword>
<organism evidence="7 8">
    <name type="scientific">Vibrio nigripulchritudo SOn1</name>
    <dbReference type="NCBI Taxonomy" id="1238450"/>
    <lineage>
        <taxon>Bacteria</taxon>
        <taxon>Pseudomonadati</taxon>
        <taxon>Pseudomonadota</taxon>
        <taxon>Gammaproteobacteria</taxon>
        <taxon>Vibrionales</taxon>
        <taxon>Vibrionaceae</taxon>
        <taxon>Vibrio</taxon>
    </lineage>
</organism>
<evidence type="ECO:0000256" key="3">
    <source>
        <dbReference type="ARBA" id="ARBA00023027"/>
    </source>
</evidence>
<dbReference type="InterPro" id="IPR036291">
    <property type="entry name" value="NAD(P)-bd_dom_sf"/>
</dbReference>
<dbReference type="PANTHER" id="PTHR43761:SF1">
    <property type="entry name" value="D-ISOMER SPECIFIC 2-HYDROXYACID DEHYDROGENASE CATALYTIC DOMAIN-CONTAINING PROTEIN-RELATED"/>
    <property type="match status" value="1"/>
</dbReference>
<dbReference type="AlphaFoldDB" id="A0AAV2VZ01"/>
<name>A0AAV2VZ01_9VIBR</name>
<evidence type="ECO:0000313" key="7">
    <source>
        <dbReference type="EMBL" id="CCO49622.1"/>
    </source>
</evidence>
<proteinExistence type="inferred from homology"/>
<evidence type="ECO:0000256" key="4">
    <source>
        <dbReference type="RuleBase" id="RU003719"/>
    </source>
</evidence>
<dbReference type="GO" id="GO:0004617">
    <property type="term" value="F:phosphoglycerate dehydrogenase activity"/>
    <property type="evidence" value="ECO:0007669"/>
    <property type="project" value="UniProtKB-EC"/>
</dbReference>
<dbReference type="Gene3D" id="3.40.50.720">
    <property type="entry name" value="NAD(P)-binding Rossmann-like Domain"/>
    <property type="match status" value="2"/>
</dbReference>
<reference evidence="7 8" key="1">
    <citation type="journal article" date="2013" name="ISME J.">
        <title>Comparative genomics of pathogenic lineages of Vibrio nigripulchritudo identifies virulence-associated traits.</title>
        <authorList>
            <person name="Goudenege D."/>
            <person name="Labreuche Y."/>
            <person name="Krin E."/>
            <person name="Ansquer D."/>
            <person name="Mangenot S."/>
            <person name="Calteau A."/>
            <person name="Medigue C."/>
            <person name="Mazel D."/>
            <person name="Polz M.F."/>
            <person name="Le Roux F."/>
        </authorList>
    </citation>
    <scope>NUCLEOTIDE SEQUENCE [LARGE SCALE GENOMIC DNA]</scope>
    <source>
        <strain evidence="7 8">SOn1</strain>
    </source>
</reference>
<dbReference type="CDD" id="cd05299">
    <property type="entry name" value="CtBP_dh"/>
    <property type="match status" value="1"/>
</dbReference>
<evidence type="ECO:0000256" key="1">
    <source>
        <dbReference type="ARBA" id="ARBA00005854"/>
    </source>
</evidence>
<evidence type="ECO:0000256" key="2">
    <source>
        <dbReference type="ARBA" id="ARBA00023002"/>
    </source>
</evidence>
<evidence type="ECO:0000259" key="5">
    <source>
        <dbReference type="Pfam" id="PF00389"/>
    </source>
</evidence>
<gene>
    <name evidence="7" type="ORF">VIBNISOn1_840027</name>
</gene>
<comment type="caution">
    <text evidence="7">The sequence shown here is derived from an EMBL/GenBank/DDBJ whole genome shotgun (WGS) entry which is preliminary data.</text>
</comment>
<keyword evidence="2 4" id="KW-0560">Oxidoreductase</keyword>
<evidence type="ECO:0000259" key="6">
    <source>
        <dbReference type="Pfam" id="PF02826"/>
    </source>
</evidence>
<dbReference type="SUPFAM" id="SSF52283">
    <property type="entry name" value="Formate/glycerate dehydrogenase catalytic domain-like"/>
    <property type="match status" value="1"/>
</dbReference>
<evidence type="ECO:0000313" key="8">
    <source>
        <dbReference type="Proteomes" id="UP000018211"/>
    </source>
</evidence>
<dbReference type="InterPro" id="IPR043322">
    <property type="entry name" value="CtBP"/>
</dbReference>
<dbReference type="PANTHER" id="PTHR43761">
    <property type="entry name" value="D-ISOMER SPECIFIC 2-HYDROXYACID DEHYDROGENASE FAMILY PROTEIN (AFU_ORTHOLOGUE AFUA_1G13630)"/>
    <property type="match status" value="1"/>
</dbReference>
<dbReference type="GO" id="GO:0003714">
    <property type="term" value="F:transcription corepressor activity"/>
    <property type="evidence" value="ECO:0007669"/>
    <property type="project" value="InterPro"/>
</dbReference>
<dbReference type="Pfam" id="PF00389">
    <property type="entry name" value="2-Hacid_dh"/>
    <property type="match status" value="1"/>
</dbReference>